<dbReference type="HOGENOM" id="CLU_3434122_0_0_1"/>
<protein>
    <submittedName>
        <fullName evidence="1">Uncharacterized protein</fullName>
    </submittedName>
</protein>
<reference evidence="2" key="1">
    <citation type="journal article" date="2013" name="Mol. Plant Microbe Interact.">
        <title>Global aspects of pacC regulation of pathogenicity genes in Colletotrichum gloeosporioides as revealed by transcriptome analysis.</title>
        <authorList>
            <person name="Alkan N."/>
            <person name="Meng X."/>
            <person name="Friedlander G."/>
            <person name="Reuveni E."/>
            <person name="Sukno S."/>
            <person name="Sherman A."/>
            <person name="Thon M."/>
            <person name="Fluhr R."/>
            <person name="Prusky D."/>
        </authorList>
    </citation>
    <scope>NUCLEOTIDE SEQUENCE [LARGE SCALE GENOMIC DNA]</scope>
    <source>
        <strain evidence="2">Cg-14</strain>
    </source>
</reference>
<organism evidence="1 2">
    <name type="scientific">Colletotrichum gloeosporioides (strain Cg-14)</name>
    <name type="common">Anthracnose fungus</name>
    <name type="synonym">Glomerella cingulata</name>
    <dbReference type="NCBI Taxonomy" id="1237896"/>
    <lineage>
        <taxon>Eukaryota</taxon>
        <taxon>Fungi</taxon>
        <taxon>Dikarya</taxon>
        <taxon>Ascomycota</taxon>
        <taxon>Pezizomycotina</taxon>
        <taxon>Sordariomycetes</taxon>
        <taxon>Hypocreomycetidae</taxon>
        <taxon>Glomerellales</taxon>
        <taxon>Glomerellaceae</taxon>
        <taxon>Colletotrichum</taxon>
        <taxon>Colletotrichum gloeosporioides species complex</taxon>
    </lineage>
</organism>
<proteinExistence type="predicted"/>
<gene>
    <name evidence="1" type="ORF">CGLO_12346</name>
</gene>
<accession>T0K628</accession>
<dbReference type="Proteomes" id="UP000015530">
    <property type="component" value="Unassembled WGS sequence"/>
</dbReference>
<evidence type="ECO:0000313" key="1">
    <source>
        <dbReference type="EMBL" id="EQB48423.1"/>
    </source>
</evidence>
<dbReference type="EMBL" id="AMYD01002622">
    <property type="protein sequence ID" value="EQB48423.1"/>
    <property type="molecule type" value="Genomic_DNA"/>
</dbReference>
<name>T0K628_COLGC</name>
<comment type="caution">
    <text evidence="1">The sequence shown here is derived from an EMBL/GenBank/DDBJ whole genome shotgun (WGS) entry which is preliminary data.</text>
</comment>
<evidence type="ECO:0000313" key="2">
    <source>
        <dbReference type="Proteomes" id="UP000015530"/>
    </source>
</evidence>
<sequence length="15" mass="1785">MLITADKNPEQIHQF</sequence>